<reference evidence="1" key="1">
    <citation type="submission" date="2018-05" db="EMBL/GenBank/DDBJ databases">
        <authorList>
            <person name="Lanie J.A."/>
            <person name="Ng W.-L."/>
            <person name="Kazmierczak K.M."/>
            <person name="Andrzejewski T.M."/>
            <person name="Davidsen T.M."/>
            <person name="Wayne K.J."/>
            <person name="Tettelin H."/>
            <person name="Glass J.I."/>
            <person name="Rusch D."/>
            <person name="Podicherti R."/>
            <person name="Tsui H.-C.T."/>
            <person name="Winkler M.E."/>
        </authorList>
    </citation>
    <scope>NUCLEOTIDE SEQUENCE</scope>
</reference>
<gene>
    <name evidence="1" type="ORF">METZ01_LOCUS499088</name>
</gene>
<name>A0A383DPI9_9ZZZZ</name>
<protein>
    <submittedName>
        <fullName evidence="1">Uncharacterized protein</fullName>
    </submittedName>
</protein>
<feature type="non-terminal residue" evidence="1">
    <location>
        <position position="1"/>
    </location>
</feature>
<sequence>LESGKVAGTPGNADKIRAVLDQGVLYTYTHATKLMGAGAESFFAATR</sequence>
<dbReference type="EMBL" id="UINC01218974">
    <property type="protein sequence ID" value="SVE46234.1"/>
    <property type="molecule type" value="Genomic_DNA"/>
</dbReference>
<organism evidence="1">
    <name type="scientific">marine metagenome</name>
    <dbReference type="NCBI Taxonomy" id="408172"/>
    <lineage>
        <taxon>unclassified sequences</taxon>
        <taxon>metagenomes</taxon>
        <taxon>ecological metagenomes</taxon>
    </lineage>
</organism>
<dbReference type="AlphaFoldDB" id="A0A383DPI9"/>
<evidence type="ECO:0000313" key="1">
    <source>
        <dbReference type="EMBL" id="SVE46234.1"/>
    </source>
</evidence>
<accession>A0A383DPI9</accession>
<proteinExistence type="predicted"/>